<dbReference type="AlphaFoldDB" id="A0A9I9E3E4"/>
<dbReference type="EnsemblPlants" id="MELO3C028078.2.1">
    <property type="protein sequence ID" value="MELO3C028078.2.1"/>
    <property type="gene ID" value="MELO3C028078.2"/>
</dbReference>
<organism evidence="2">
    <name type="scientific">Cucumis melo</name>
    <name type="common">Muskmelon</name>
    <dbReference type="NCBI Taxonomy" id="3656"/>
    <lineage>
        <taxon>Eukaryota</taxon>
        <taxon>Viridiplantae</taxon>
        <taxon>Streptophyta</taxon>
        <taxon>Embryophyta</taxon>
        <taxon>Tracheophyta</taxon>
        <taxon>Spermatophyta</taxon>
        <taxon>Magnoliopsida</taxon>
        <taxon>eudicotyledons</taxon>
        <taxon>Gunneridae</taxon>
        <taxon>Pentapetalae</taxon>
        <taxon>rosids</taxon>
        <taxon>fabids</taxon>
        <taxon>Cucurbitales</taxon>
        <taxon>Cucurbitaceae</taxon>
        <taxon>Benincaseae</taxon>
        <taxon>Cucumis</taxon>
    </lineage>
</organism>
<protein>
    <submittedName>
        <fullName evidence="2">Uncharacterized protein</fullName>
    </submittedName>
</protein>
<reference evidence="2" key="1">
    <citation type="submission" date="2023-03" db="UniProtKB">
        <authorList>
            <consortium name="EnsemblPlants"/>
        </authorList>
    </citation>
    <scope>IDENTIFICATION</scope>
</reference>
<proteinExistence type="predicted"/>
<evidence type="ECO:0000256" key="1">
    <source>
        <dbReference type="SAM" id="MobiDB-lite"/>
    </source>
</evidence>
<feature type="compositionally biased region" description="Basic and acidic residues" evidence="1">
    <location>
        <begin position="14"/>
        <end position="23"/>
    </location>
</feature>
<accession>A0A9I9E3E4</accession>
<name>A0A9I9E3E4_CUCME</name>
<dbReference type="Gramene" id="MELO3C028078.2.1">
    <property type="protein sequence ID" value="MELO3C028078.2.1"/>
    <property type="gene ID" value="MELO3C028078.2"/>
</dbReference>
<feature type="compositionally biased region" description="Basic and acidic residues" evidence="1">
    <location>
        <begin position="56"/>
        <end position="79"/>
    </location>
</feature>
<feature type="region of interest" description="Disordered" evidence="1">
    <location>
        <begin position="1"/>
        <end position="79"/>
    </location>
</feature>
<evidence type="ECO:0000313" key="2">
    <source>
        <dbReference type="EnsemblPlants" id="MELO3C028078.2.1"/>
    </source>
</evidence>
<sequence>RRRFSLCSHSTTAGREKHDENRRTVCSSAQDEEGERESIGNRWRPRRNPLRCSWTETEKKADDYHTEGDGEEVRWWRTR</sequence>